<dbReference type="SUPFAM" id="SSF57302">
    <property type="entry name" value="Snake toxin-like"/>
    <property type="match status" value="1"/>
</dbReference>
<sequence length="167" mass="17321">MAPGATTMAAAGTTMAPTGTTMAPAGTTMAPAGTTMAPAGTTMPPATTTTAPVVTIPPNKCIQCGGLVTDCSAVDLLLQGPADCPADQQFCFTRVVHSLTDTHIVKGCMDLQTCEDQWWNATSPKPECQNIDLSVDALLDCTYCCQGDGCNKDTRPVDTSLLQFLQS</sequence>
<dbReference type="InterPro" id="IPR045860">
    <property type="entry name" value="Snake_toxin-like_sf"/>
</dbReference>
<dbReference type="CDD" id="cd00117">
    <property type="entry name" value="TFP"/>
    <property type="match status" value="1"/>
</dbReference>
<comment type="caution">
    <text evidence="1">The sequence shown here is derived from an EMBL/GenBank/DDBJ whole genome shotgun (WGS) entry which is preliminary data.</text>
</comment>
<keyword evidence="2" id="KW-1185">Reference proteome</keyword>
<evidence type="ECO:0000313" key="1">
    <source>
        <dbReference type="EMBL" id="GFN88792.1"/>
    </source>
</evidence>
<reference evidence="1 2" key="1">
    <citation type="journal article" date="2021" name="Elife">
        <title>Chloroplast acquisition without the gene transfer in kleptoplastic sea slugs, Plakobranchus ocellatus.</title>
        <authorList>
            <person name="Maeda T."/>
            <person name="Takahashi S."/>
            <person name="Yoshida T."/>
            <person name="Shimamura S."/>
            <person name="Takaki Y."/>
            <person name="Nagai Y."/>
            <person name="Toyoda A."/>
            <person name="Suzuki Y."/>
            <person name="Arimoto A."/>
            <person name="Ishii H."/>
            <person name="Satoh N."/>
            <person name="Nishiyama T."/>
            <person name="Hasebe M."/>
            <person name="Maruyama T."/>
            <person name="Minagawa J."/>
            <person name="Obokata J."/>
            <person name="Shigenobu S."/>
        </authorList>
    </citation>
    <scope>NUCLEOTIDE SEQUENCE [LARGE SCALE GENOMIC DNA]</scope>
</reference>
<accession>A0AAV3Z2S0</accession>
<dbReference type="EMBL" id="BLXT01001882">
    <property type="protein sequence ID" value="GFN88792.1"/>
    <property type="molecule type" value="Genomic_DNA"/>
</dbReference>
<keyword evidence="1" id="KW-0966">Cell projection</keyword>
<dbReference type="AlphaFoldDB" id="A0AAV3Z2S0"/>
<evidence type="ECO:0000313" key="2">
    <source>
        <dbReference type="Proteomes" id="UP000735302"/>
    </source>
</evidence>
<dbReference type="Proteomes" id="UP000735302">
    <property type="component" value="Unassembled WGS sequence"/>
</dbReference>
<name>A0AAV3Z2S0_9GAST</name>
<dbReference type="Gene3D" id="2.10.60.10">
    <property type="entry name" value="CD59"/>
    <property type="match status" value="1"/>
</dbReference>
<gene>
    <name evidence="1" type="ORF">PoB_001529800</name>
</gene>
<keyword evidence="1" id="KW-0282">Flagellum</keyword>
<proteinExistence type="predicted"/>
<keyword evidence="1" id="KW-0969">Cilium</keyword>
<organism evidence="1 2">
    <name type="scientific">Plakobranchus ocellatus</name>
    <dbReference type="NCBI Taxonomy" id="259542"/>
    <lineage>
        <taxon>Eukaryota</taxon>
        <taxon>Metazoa</taxon>
        <taxon>Spiralia</taxon>
        <taxon>Lophotrochozoa</taxon>
        <taxon>Mollusca</taxon>
        <taxon>Gastropoda</taxon>
        <taxon>Heterobranchia</taxon>
        <taxon>Euthyneura</taxon>
        <taxon>Panpulmonata</taxon>
        <taxon>Sacoglossa</taxon>
        <taxon>Placobranchoidea</taxon>
        <taxon>Plakobranchidae</taxon>
        <taxon>Plakobranchus</taxon>
    </lineage>
</organism>
<protein>
    <submittedName>
        <fullName evidence="1">Flagellar attachment zone-like protein</fullName>
    </submittedName>
</protein>